<keyword evidence="3" id="KW-1185">Reference proteome</keyword>
<name>A0ABQ6LUG2_9RHOB</name>
<dbReference type="NCBIfam" id="NF033546">
    <property type="entry name" value="transpos_IS21"/>
    <property type="match status" value="1"/>
</dbReference>
<evidence type="ECO:0000313" key="2">
    <source>
        <dbReference type="EMBL" id="GMG85677.1"/>
    </source>
</evidence>
<reference evidence="2 3" key="1">
    <citation type="submission" date="2023-04" db="EMBL/GenBank/DDBJ databases">
        <title>Marinoamorphus aggregata gen. nov., sp. Nov., isolate from tissue of brittle star Ophioplocus japonicus.</title>
        <authorList>
            <person name="Kawano K."/>
            <person name="Sawayama S."/>
            <person name="Nakagawa S."/>
        </authorList>
    </citation>
    <scope>NUCLEOTIDE SEQUENCE [LARGE SCALE GENOMIC DNA]</scope>
    <source>
        <strain evidence="2 3">NKW23</strain>
    </source>
</reference>
<dbReference type="PANTHER" id="PTHR35004">
    <property type="entry name" value="TRANSPOSASE RV3428C-RELATED"/>
    <property type="match status" value="1"/>
</dbReference>
<evidence type="ECO:0000313" key="3">
    <source>
        <dbReference type="Proteomes" id="UP001239909"/>
    </source>
</evidence>
<accession>A0ABQ6LUG2</accession>
<organism evidence="2 3">
    <name type="scientific">Paralimibaculum aggregatum</name>
    <dbReference type="NCBI Taxonomy" id="3036245"/>
    <lineage>
        <taxon>Bacteria</taxon>
        <taxon>Pseudomonadati</taxon>
        <taxon>Pseudomonadota</taxon>
        <taxon>Alphaproteobacteria</taxon>
        <taxon>Rhodobacterales</taxon>
        <taxon>Paracoccaceae</taxon>
        <taxon>Paralimibaculum</taxon>
    </lineage>
</organism>
<sequence>MHRAPKRKGVTLALVWEGYRAAHPEDGYGYSRSCELCRRWEGRLSPRMRQHRFAGERAFVDHAGDTLEVIDGATGGVRQAQIFVGMLGASNDTFVEASWTQTLPDRIASHVRMPEFFSGAPGQPVSDNLEAGVTKACFCEPKGNRSYADLAAHYGTAILPARPWRPRDKAKVEVGVQLVQRWIVARLRGRQFFSLAGPNAAIRELLEAFDGKATRHLGARRRQLFETLDRPALKALPARPCERAGRLEHHVEIGKHCHSVPPPFFAGNSGRG</sequence>
<dbReference type="Proteomes" id="UP001239909">
    <property type="component" value="Unassembled WGS sequence"/>
</dbReference>
<feature type="domain" description="Integrase catalytic" evidence="1">
    <location>
        <begin position="42"/>
        <end position="229"/>
    </location>
</feature>
<comment type="caution">
    <text evidence="2">The sequence shown here is derived from an EMBL/GenBank/DDBJ whole genome shotgun (WGS) entry which is preliminary data.</text>
</comment>
<dbReference type="InterPro" id="IPR001584">
    <property type="entry name" value="Integrase_cat-core"/>
</dbReference>
<evidence type="ECO:0000259" key="1">
    <source>
        <dbReference type="PROSITE" id="PS50994"/>
    </source>
</evidence>
<protein>
    <recommendedName>
        <fullName evidence="1">Integrase catalytic domain-containing protein</fullName>
    </recommendedName>
</protein>
<dbReference type="EMBL" id="BSYI01000120">
    <property type="protein sequence ID" value="GMG85677.1"/>
    <property type="molecule type" value="Genomic_DNA"/>
</dbReference>
<proteinExistence type="predicted"/>
<dbReference type="PROSITE" id="PS50994">
    <property type="entry name" value="INTEGRASE"/>
    <property type="match status" value="1"/>
</dbReference>
<gene>
    <name evidence="2" type="ORF">LNKW23_49060</name>
</gene>
<dbReference type="RefSeq" id="WP_285675140.1">
    <property type="nucleotide sequence ID" value="NZ_BSYI01000120.1"/>
</dbReference>
<dbReference type="PANTHER" id="PTHR35004:SF8">
    <property type="entry name" value="TRANSPOSASE RV3428C-RELATED"/>
    <property type="match status" value="1"/>
</dbReference>